<name>A0A7L2N1Z9_9PASS</name>
<dbReference type="InterPro" id="IPR029161">
    <property type="entry name" value="SPATA16"/>
</dbReference>
<dbReference type="Proteomes" id="UP000587697">
    <property type="component" value="Unassembled WGS sequence"/>
</dbReference>
<dbReference type="Pfam" id="PF15015">
    <property type="entry name" value="NYD-SP12_N"/>
    <property type="match status" value="1"/>
</dbReference>
<keyword evidence="2" id="KW-1185">Reference proteome</keyword>
<dbReference type="GO" id="GO:0005794">
    <property type="term" value="C:Golgi apparatus"/>
    <property type="evidence" value="ECO:0007669"/>
    <property type="project" value="InterPro"/>
</dbReference>
<dbReference type="GO" id="GO:0007283">
    <property type="term" value="P:spermatogenesis"/>
    <property type="evidence" value="ECO:0007669"/>
    <property type="project" value="InterPro"/>
</dbReference>
<evidence type="ECO:0000313" key="2">
    <source>
        <dbReference type="Proteomes" id="UP000587697"/>
    </source>
</evidence>
<reference evidence="1 2" key="1">
    <citation type="submission" date="2019-09" db="EMBL/GenBank/DDBJ databases">
        <title>Bird 10,000 Genomes (B10K) Project - Family phase.</title>
        <authorList>
            <person name="Zhang G."/>
        </authorList>
    </citation>
    <scope>NUCLEOTIDE SEQUENCE [LARGE SCALE GENOMIC DNA]</scope>
    <source>
        <strain evidence="1">B10K-DU-002-26</strain>
        <tissue evidence="1">Muscle</tissue>
    </source>
</reference>
<proteinExistence type="predicted"/>
<dbReference type="AlphaFoldDB" id="A0A7L2N1Z9"/>
<feature type="non-terminal residue" evidence="1">
    <location>
        <position position="1"/>
    </location>
</feature>
<feature type="non-terminal residue" evidence="1">
    <location>
        <position position="352"/>
    </location>
</feature>
<dbReference type="PANTHER" id="PTHR47228:SF1">
    <property type="entry name" value="SPERMATOGENESIS-ASSOCIATED PROTEIN 16"/>
    <property type="match status" value="1"/>
</dbReference>
<accession>A0A7L2N1Z9</accession>
<organism evidence="1 2">
    <name type="scientific">Rhadina sibilatrix</name>
    <dbReference type="NCBI Taxonomy" id="2585818"/>
    <lineage>
        <taxon>Eukaryota</taxon>
        <taxon>Metazoa</taxon>
        <taxon>Chordata</taxon>
        <taxon>Craniata</taxon>
        <taxon>Vertebrata</taxon>
        <taxon>Euteleostomi</taxon>
        <taxon>Archelosauria</taxon>
        <taxon>Archosauria</taxon>
        <taxon>Dinosauria</taxon>
        <taxon>Saurischia</taxon>
        <taxon>Theropoda</taxon>
        <taxon>Coelurosauria</taxon>
        <taxon>Aves</taxon>
        <taxon>Neognathae</taxon>
        <taxon>Neoaves</taxon>
        <taxon>Telluraves</taxon>
        <taxon>Australaves</taxon>
        <taxon>Passeriformes</taxon>
        <taxon>Sylvioidea</taxon>
        <taxon>Phylloscopidae</taxon>
        <taxon>Rhadina</taxon>
    </lineage>
</organism>
<protein>
    <submittedName>
        <fullName evidence="1">SPT16 protein</fullName>
    </submittedName>
</protein>
<comment type="caution">
    <text evidence="1">The sequence shown here is derived from an EMBL/GenBank/DDBJ whole genome shotgun (WGS) entry which is preliminary data.</text>
</comment>
<dbReference type="PANTHER" id="PTHR47228">
    <property type="entry name" value="SPERMATOGENESIS-ASSOCIATED PROTEIN 16"/>
    <property type="match status" value="1"/>
</dbReference>
<dbReference type="Gene3D" id="1.25.40.10">
    <property type="entry name" value="Tetratricopeptide repeat domain"/>
    <property type="match status" value="1"/>
</dbReference>
<dbReference type="InterPro" id="IPR011990">
    <property type="entry name" value="TPR-like_helical_dom_sf"/>
</dbReference>
<dbReference type="EMBL" id="VWYO01017365">
    <property type="protein sequence ID" value="NXR65722.1"/>
    <property type="molecule type" value="Genomic_DNA"/>
</dbReference>
<dbReference type="SUPFAM" id="SSF48452">
    <property type="entry name" value="TPR-like"/>
    <property type="match status" value="1"/>
</dbReference>
<gene>
    <name evidence="1" type="primary">Spata16</name>
    <name evidence="1" type="ORF">RHASIB_R13573</name>
</gene>
<evidence type="ECO:0000313" key="1">
    <source>
        <dbReference type="EMBL" id="NXR65722.1"/>
    </source>
</evidence>
<sequence length="352" mass="39399">LRAALREGSARCRQRDFAAAAAKFSTALELCSKGFAVDDPLKASPDEISRLSSWIESMLVICYLKLGQPDLALHHSHRSIIQKPSHFCNHLRQAACFRCLHRYSEAARSAMVAQCLYVLAEGAGLETSDLLQLYWQALTQEALSGEVSFSALYTPFEKEDKADKIKEANKTFAENHPDYVQHIFTDPHGIHLLPEKAESHPGQQYLLTLGFRNKELGKTVEKFVTQKLPVFPGQKITFSPSMEEEAEMFWQNTGKRIMAAVAFIGSTKIKDERGPCARAIEQFHHASLLSHLQRGEEQAQVMTQVMAELATIPYLQRVSREDDKLLQSLMADAVDILAGGTGERAWAKIQKV</sequence>